<accession>A0A5N6LI34</accession>
<sequence length="299" mass="33323">MANEIPITVTSIPNTPTSITLVNFPSSLKLTSSNYLSWKTQVEAILQGLDLYKFIDGSYPSPPPALKADGSTTPHADFSKWYRQDRLLFGALVGTLSTPIVSLINQAASSSEAWTILAKTYASPTRGHIKQLQHRLKQLTKTPSQSITDFMHAAKELIDQLATLGKTLDAEDVSDIILNGLDQKTYKPIIDAIHARDSPILFHELHEKLINHELSLAQHQIDTKPLHQPLTAFAAHHRQPPKPWSNRTSAGLLPTPSSPSNNPTKPFLGKCQWCFNKELDMFVDRNDSFPSCTGWRKHF</sequence>
<evidence type="ECO:0000313" key="3">
    <source>
        <dbReference type="Proteomes" id="UP000326396"/>
    </source>
</evidence>
<reference evidence="2 3" key="1">
    <citation type="submission" date="2019-05" db="EMBL/GenBank/DDBJ databases">
        <title>Mikania micrantha, genome provides insights into the molecular mechanism of rapid growth.</title>
        <authorList>
            <person name="Liu B."/>
        </authorList>
    </citation>
    <scope>NUCLEOTIDE SEQUENCE [LARGE SCALE GENOMIC DNA]</scope>
    <source>
        <strain evidence="2">NLD-2019</strain>
        <tissue evidence="2">Leaf</tissue>
    </source>
</reference>
<dbReference type="EMBL" id="SZYD01000498">
    <property type="protein sequence ID" value="KAD1768276.1"/>
    <property type="molecule type" value="Genomic_DNA"/>
</dbReference>
<evidence type="ECO:0008006" key="4">
    <source>
        <dbReference type="Google" id="ProtNLM"/>
    </source>
</evidence>
<comment type="caution">
    <text evidence="2">The sequence shown here is derived from an EMBL/GenBank/DDBJ whole genome shotgun (WGS) entry which is preliminary data.</text>
</comment>
<keyword evidence="3" id="KW-1185">Reference proteome</keyword>
<evidence type="ECO:0000256" key="1">
    <source>
        <dbReference type="SAM" id="MobiDB-lite"/>
    </source>
</evidence>
<evidence type="ECO:0000313" key="2">
    <source>
        <dbReference type="EMBL" id="KAD1768276.1"/>
    </source>
</evidence>
<dbReference type="PANTHER" id="PTHR47481">
    <property type="match status" value="1"/>
</dbReference>
<dbReference type="Pfam" id="PF14223">
    <property type="entry name" value="Retrotran_gag_2"/>
    <property type="match status" value="1"/>
</dbReference>
<dbReference type="OrthoDB" id="1002589at2759"/>
<name>A0A5N6LI34_9ASTR</name>
<dbReference type="PANTHER" id="PTHR47481:SF22">
    <property type="entry name" value="RETROTRANSPOSON GAG DOMAIN-CONTAINING PROTEIN"/>
    <property type="match status" value="1"/>
</dbReference>
<protein>
    <recommendedName>
        <fullName evidence="4">Retrotransposon Copia-like N-terminal domain-containing protein</fullName>
    </recommendedName>
</protein>
<proteinExistence type="predicted"/>
<organism evidence="2 3">
    <name type="scientific">Mikania micrantha</name>
    <name type="common">bitter vine</name>
    <dbReference type="NCBI Taxonomy" id="192012"/>
    <lineage>
        <taxon>Eukaryota</taxon>
        <taxon>Viridiplantae</taxon>
        <taxon>Streptophyta</taxon>
        <taxon>Embryophyta</taxon>
        <taxon>Tracheophyta</taxon>
        <taxon>Spermatophyta</taxon>
        <taxon>Magnoliopsida</taxon>
        <taxon>eudicotyledons</taxon>
        <taxon>Gunneridae</taxon>
        <taxon>Pentapetalae</taxon>
        <taxon>asterids</taxon>
        <taxon>campanulids</taxon>
        <taxon>Asterales</taxon>
        <taxon>Asteraceae</taxon>
        <taxon>Asteroideae</taxon>
        <taxon>Heliantheae alliance</taxon>
        <taxon>Eupatorieae</taxon>
        <taxon>Mikania</taxon>
    </lineage>
</organism>
<gene>
    <name evidence="2" type="ORF">E3N88_42321</name>
</gene>
<dbReference type="AlphaFoldDB" id="A0A5N6LI34"/>
<dbReference type="Proteomes" id="UP000326396">
    <property type="component" value="Unassembled WGS sequence"/>
</dbReference>
<feature type="compositionally biased region" description="Low complexity" evidence="1">
    <location>
        <begin position="254"/>
        <end position="264"/>
    </location>
</feature>
<feature type="region of interest" description="Disordered" evidence="1">
    <location>
        <begin position="236"/>
        <end position="264"/>
    </location>
</feature>